<gene>
    <name evidence="5" type="primary">BNA5</name>
    <name evidence="7" type="ORF">K504DRAFT_481797</name>
</gene>
<keyword evidence="8" id="KW-1185">Reference proteome</keyword>
<dbReference type="InterPro" id="IPR015421">
    <property type="entry name" value="PyrdxlP-dep_Trfase_major"/>
</dbReference>
<comment type="pathway">
    <text evidence="5 6">Amino-acid degradation; L-kynurenine degradation; L-alanine and anthranilate from L-kynurenine: step 1/1.</text>
</comment>
<dbReference type="EC" id="3.7.1.3" evidence="5 6"/>
<comment type="cofactor">
    <cofactor evidence="5 6">
        <name>pyridoxal 5'-phosphate</name>
        <dbReference type="ChEBI" id="CHEBI:597326"/>
    </cofactor>
</comment>
<dbReference type="GO" id="GO:0005737">
    <property type="term" value="C:cytoplasm"/>
    <property type="evidence" value="ECO:0007669"/>
    <property type="project" value="UniProtKB-SubCell"/>
</dbReference>
<reference evidence="7" key="1">
    <citation type="journal article" date="2020" name="Stud. Mycol.">
        <title>101 Dothideomycetes genomes: a test case for predicting lifestyles and emergence of pathogens.</title>
        <authorList>
            <person name="Haridas S."/>
            <person name="Albert R."/>
            <person name="Binder M."/>
            <person name="Bloem J."/>
            <person name="Labutti K."/>
            <person name="Salamov A."/>
            <person name="Andreopoulos B."/>
            <person name="Baker S."/>
            <person name="Barry K."/>
            <person name="Bills G."/>
            <person name="Bluhm B."/>
            <person name="Cannon C."/>
            <person name="Castanera R."/>
            <person name="Culley D."/>
            <person name="Daum C."/>
            <person name="Ezra D."/>
            <person name="Gonzalez J."/>
            <person name="Henrissat B."/>
            <person name="Kuo A."/>
            <person name="Liang C."/>
            <person name="Lipzen A."/>
            <person name="Lutzoni F."/>
            <person name="Magnuson J."/>
            <person name="Mondo S."/>
            <person name="Nolan M."/>
            <person name="Ohm R."/>
            <person name="Pangilinan J."/>
            <person name="Park H.-J."/>
            <person name="Ramirez L."/>
            <person name="Alfaro M."/>
            <person name="Sun H."/>
            <person name="Tritt A."/>
            <person name="Yoshinaga Y."/>
            <person name="Zwiers L.-H."/>
            <person name="Turgeon B."/>
            <person name="Goodwin S."/>
            <person name="Spatafora J."/>
            <person name="Crous P."/>
            <person name="Grigoriev I."/>
        </authorList>
    </citation>
    <scope>NUCLEOTIDE SEQUENCE</scope>
    <source>
        <strain evidence="7">CBS 279.74</strain>
    </source>
</reference>
<name>A0A6G1K9C1_9PLEO</name>
<keyword evidence="1 5" id="KW-0963">Cytoplasm</keyword>
<feature type="binding site" evidence="5">
    <location>
        <position position="314"/>
    </location>
    <ligand>
        <name>pyridoxal 5'-phosphate</name>
        <dbReference type="ChEBI" id="CHEBI:597326"/>
    </ligand>
</feature>
<comment type="function">
    <text evidence="5 6">Catalyzes the cleavage of L-kynurenine (L-Kyn) and L-3-hydroxykynurenine (L-3OHKyn) into anthranilic acid (AA) and 3-hydroxyanthranilic acid (3-OHAA), respectively.</text>
</comment>
<proteinExistence type="inferred from homology"/>
<sequence>MGSMPISEQKLTKPTFPAGANSLDYAQSLDQKDHLREFRSKFILPSKGNIKSKAVSTPENGDPCIYFCGNSLGLQPRAVAEYLQIHLNTWATVGVNGHFRKMEKSPLIQWQLLAEQAAEQSAPIVGAKPGEVGVMGTLTMNLHLLMASFYTPTKEKNKIILDWKAFPSDHFAIESQIRGHGFDPKEAMVMISPEEGSYEVSTEKILSIIDEHASTTALLLLPGIQYYTGQYFDMKTITAYAQSKGLIVGWDLAHAAGNVPVQLHDWNVDFAVWCTYKYMNAGPGAIAGFYVHERHGKVEYVDDKPIFRHRLSGWYGGDQVGRMNMENNFRPSPGASGYQVSNPSAVDLASLLAALSVFNATSMPAIREKSVYLTAYLEHLLLASPNTSAFTIITPSDIEARGTQLSILLKPGIIDILFEMLETEGIVADKRRPDVIRVAPVPLYNTYEEVWRFVQIFEKALAEFEGQ</sequence>
<evidence type="ECO:0000256" key="5">
    <source>
        <dbReference type="HAMAP-Rule" id="MF_03017"/>
    </source>
</evidence>
<dbReference type="GO" id="GO:0030170">
    <property type="term" value="F:pyridoxal phosphate binding"/>
    <property type="evidence" value="ECO:0007669"/>
    <property type="project" value="UniProtKB-UniRule"/>
</dbReference>
<dbReference type="UniPathway" id="UPA00253">
    <property type="reaction ID" value="UER00329"/>
</dbReference>
<evidence type="ECO:0000256" key="3">
    <source>
        <dbReference type="ARBA" id="ARBA00022801"/>
    </source>
</evidence>
<evidence type="ECO:0000256" key="4">
    <source>
        <dbReference type="ARBA" id="ARBA00022898"/>
    </source>
</evidence>
<comment type="subunit">
    <text evidence="5 6">Homodimer.</text>
</comment>
<comment type="pathway">
    <text evidence="5 6">Cofactor biosynthesis; NAD(+) biosynthesis; quinolinate from L-kynurenine: step 2/3.</text>
</comment>
<feature type="binding site" evidence="5">
    <location>
        <position position="139"/>
    </location>
    <ligand>
        <name>pyridoxal 5'-phosphate</name>
        <dbReference type="ChEBI" id="CHEBI:597326"/>
    </ligand>
</feature>
<dbReference type="SUPFAM" id="SSF53383">
    <property type="entry name" value="PLP-dependent transferases"/>
    <property type="match status" value="1"/>
</dbReference>
<evidence type="ECO:0000256" key="2">
    <source>
        <dbReference type="ARBA" id="ARBA00022642"/>
    </source>
</evidence>
<dbReference type="GO" id="GO:0034354">
    <property type="term" value="P:'de novo' NAD+ biosynthetic process from L-tryptophan"/>
    <property type="evidence" value="ECO:0007669"/>
    <property type="project" value="UniProtKB-UniRule"/>
</dbReference>
<comment type="caution">
    <text evidence="5">Lacks conserved residue(s) required for the propagation of feature annotation.</text>
</comment>
<dbReference type="GO" id="GO:0019805">
    <property type="term" value="P:quinolinate biosynthetic process"/>
    <property type="evidence" value="ECO:0007669"/>
    <property type="project" value="UniProtKB-UniRule"/>
</dbReference>
<comment type="similarity">
    <text evidence="5 6">Belongs to the kynureninase family.</text>
</comment>
<feature type="binding site" evidence="5">
    <location>
        <position position="342"/>
    </location>
    <ligand>
        <name>pyridoxal 5'-phosphate</name>
        <dbReference type="ChEBI" id="CHEBI:597326"/>
    </ligand>
</feature>
<evidence type="ECO:0000313" key="7">
    <source>
        <dbReference type="EMBL" id="KAF2709370.1"/>
    </source>
</evidence>
<dbReference type="PIRSF" id="PIRSF038800">
    <property type="entry name" value="KYNU"/>
    <property type="match status" value="1"/>
</dbReference>
<feature type="modified residue" description="N6-(pyridoxal phosphate)lysine" evidence="5">
    <location>
        <position position="277"/>
    </location>
</feature>
<dbReference type="GO" id="GO:0030429">
    <property type="term" value="F:kynureninase activity"/>
    <property type="evidence" value="ECO:0007669"/>
    <property type="project" value="UniProtKB-UniRule"/>
</dbReference>
<dbReference type="UniPathway" id="UPA00334">
    <property type="reaction ID" value="UER00455"/>
</dbReference>
<dbReference type="InterPro" id="IPR010111">
    <property type="entry name" value="Kynureninase"/>
</dbReference>
<feature type="binding site" evidence="5">
    <location>
        <position position="138"/>
    </location>
    <ligand>
        <name>pyridoxal 5'-phosphate</name>
        <dbReference type="ChEBI" id="CHEBI:597326"/>
    </ligand>
</feature>
<dbReference type="HAMAP" id="MF_01970">
    <property type="entry name" value="Kynureninase"/>
    <property type="match status" value="1"/>
</dbReference>
<comment type="catalytic activity">
    <reaction evidence="5 6">
        <text>L-kynurenine + H2O = anthranilate + L-alanine + H(+)</text>
        <dbReference type="Rhea" id="RHEA:16813"/>
        <dbReference type="ChEBI" id="CHEBI:15377"/>
        <dbReference type="ChEBI" id="CHEBI:15378"/>
        <dbReference type="ChEBI" id="CHEBI:16567"/>
        <dbReference type="ChEBI" id="CHEBI:57959"/>
        <dbReference type="ChEBI" id="CHEBI:57972"/>
        <dbReference type="EC" id="3.7.1.3"/>
    </reaction>
</comment>
<dbReference type="Gene3D" id="3.40.640.10">
    <property type="entry name" value="Type I PLP-dependent aspartate aminotransferase-like (Major domain)"/>
    <property type="match status" value="1"/>
</dbReference>
<feature type="binding site" evidence="5">
    <location>
        <position position="276"/>
    </location>
    <ligand>
        <name>pyridoxal 5'-phosphate</name>
        <dbReference type="ChEBI" id="CHEBI:597326"/>
    </ligand>
</feature>
<dbReference type="AlphaFoldDB" id="A0A6G1K9C1"/>
<dbReference type="GO" id="GO:0019441">
    <property type="term" value="P:L-tryptophan catabolic process to kynurenine"/>
    <property type="evidence" value="ECO:0007669"/>
    <property type="project" value="TreeGrafter"/>
</dbReference>
<evidence type="ECO:0000313" key="8">
    <source>
        <dbReference type="Proteomes" id="UP000799428"/>
    </source>
</evidence>
<dbReference type="Gene3D" id="3.90.1150.10">
    <property type="entry name" value="Aspartate Aminotransferase, domain 1"/>
    <property type="match status" value="1"/>
</dbReference>
<dbReference type="FunFam" id="3.40.640.10:FF:000031">
    <property type="entry name" value="Kynureninase"/>
    <property type="match status" value="1"/>
</dbReference>
<dbReference type="EMBL" id="MU005770">
    <property type="protein sequence ID" value="KAF2709370.1"/>
    <property type="molecule type" value="Genomic_DNA"/>
</dbReference>
<dbReference type="InterPro" id="IPR015422">
    <property type="entry name" value="PyrdxlP-dep_Trfase_small"/>
</dbReference>
<feature type="binding site" evidence="5">
    <location>
        <position position="254"/>
    </location>
    <ligand>
        <name>pyridoxal 5'-phosphate</name>
        <dbReference type="ChEBI" id="CHEBI:597326"/>
    </ligand>
</feature>
<dbReference type="Pfam" id="PF22580">
    <property type="entry name" value="KYNU_C"/>
    <property type="match status" value="1"/>
</dbReference>
<evidence type="ECO:0000256" key="1">
    <source>
        <dbReference type="ARBA" id="ARBA00022490"/>
    </source>
</evidence>
<dbReference type="GO" id="GO:0097053">
    <property type="term" value="P:L-kynurenine catabolic process"/>
    <property type="evidence" value="ECO:0007669"/>
    <property type="project" value="UniProtKB-UniRule"/>
</dbReference>
<keyword evidence="4 5" id="KW-0663">Pyridoxal phosphate</keyword>
<feature type="binding site" evidence="5">
    <location>
        <begin position="166"/>
        <end position="169"/>
    </location>
    <ligand>
        <name>pyridoxal 5'-phosphate</name>
        <dbReference type="ChEBI" id="CHEBI:597326"/>
    </ligand>
</feature>
<dbReference type="OrthoDB" id="5978656at2759"/>
<dbReference type="PANTHER" id="PTHR14084:SF2">
    <property type="entry name" value="KYNURENINASE 2"/>
    <property type="match status" value="1"/>
</dbReference>
<dbReference type="InterPro" id="IPR015424">
    <property type="entry name" value="PyrdxlP-dep_Trfase"/>
</dbReference>
<dbReference type="GO" id="GO:0043420">
    <property type="term" value="P:anthranilate metabolic process"/>
    <property type="evidence" value="ECO:0007669"/>
    <property type="project" value="UniProtKB-UniRule"/>
</dbReference>
<dbReference type="PANTHER" id="PTHR14084">
    <property type="entry name" value="KYNURENINASE"/>
    <property type="match status" value="1"/>
</dbReference>
<keyword evidence="3 5" id="KW-0378">Hydrolase</keyword>
<feature type="binding site" evidence="5">
    <location>
        <position position="251"/>
    </location>
    <ligand>
        <name>pyridoxal 5'-phosphate</name>
        <dbReference type="ChEBI" id="CHEBI:597326"/>
    </ligand>
</feature>
<dbReference type="NCBIfam" id="TIGR01814">
    <property type="entry name" value="kynureninase"/>
    <property type="match status" value="1"/>
</dbReference>
<protein>
    <recommendedName>
        <fullName evidence="5 6">Kynureninase</fullName>
        <ecNumber evidence="5 6">3.7.1.3</ecNumber>
    </recommendedName>
    <alternativeName>
        <fullName evidence="5">Biosynthesis of nicotinic acid protein 5</fullName>
    </alternativeName>
    <alternativeName>
        <fullName evidence="5">L-kynurenine hydrolase</fullName>
    </alternativeName>
</protein>
<keyword evidence="2 5" id="KW-0662">Pyridine nucleotide biosynthesis</keyword>
<comment type="catalytic activity">
    <reaction evidence="6">
        <text>3-hydroxy-L-kynurenine + H2O = 3-hydroxyanthranilate + L-alanine + H(+)</text>
        <dbReference type="Rhea" id="RHEA:25143"/>
        <dbReference type="ChEBI" id="CHEBI:15377"/>
        <dbReference type="ChEBI" id="CHEBI:15378"/>
        <dbReference type="ChEBI" id="CHEBI:36559"/>
        <dbReference type="ChEBI" id="CHEBI:57972"/>
        <dbReference type="ChEBI" id="CHEBI:58125"/>
        <dbReference type="EC" id="3.7.1.3"/>
    </reaction>
</comment>
<dbReference type="Proteomes" id="UP000799428">
    <property type="component" value="Unassembled WGS sequence"/>
</dbReference>
<organism evidence="7 8">
    <name type="scientific">Pleomassaria siparia CBS 279.74</name>
    <dbReference type="NCBI Taxonomy" id="1314801"/>
    <lineage>
        <taxon>Eukaryota</taxon>
        <taxon>Fungi</taxon>
        <taxon>Dikarya</taxon>
        <taxon>Ascomycota</taxon>
        <taxon>Pezizomycotina</taxon>
        <taxon>Dothideomycetes</taxon>
        <taxon>Pleosporomycetidae</taxon>
        <taxon>Pleosporales</taxon>
        <taxon>Pleomassariaceae</taxon>
        <taxon>Pleomassaria</taxon>
    </lineage>
</organism>
<evidence type="ECO:0000256" key="6">
    <source>
        <dbReference type="PIRNR" id="PIRNR038800"/>
    </source>
</evidence>
<accession>A0A6G1K9C1</accession>
<comment type="subcellular location">
    <subcellularLocation>
        <location evidence="5 6">Cytoplasm</location>
    </subcellularLocation>
</comment>